<dbReference type="eggNOG" id="ENOG50335IC">
    <property type="taxonomic scope" value="Bacteria"/>
</dbReference>
<evidence type="ECO:0000313" key="3">
    <source>
        <dbReference type="Proteomes" id="UP000035062"/>
    </source>
</evidence>
<feature type="transmembrane region" description="Helical" evidence="1">
    <location>
        <begin position="12"/>
        <end position="34"/>
    </location>
</feature>
<keyword evidence="3" id="KW-1185">Reference proteome</keyword>
<dbReference type="PATRIC" id="fig|1195246.3.peg.1075"/>
<comment type="caution">
    <text evidence="2">The sequence shown here is derived from an EMBL/GenBank/DDBJ whole genome shotgun (WGS) entry which is preliminary data.</text>
</comment>
<gene>
    <name evidence="2" type="ORF">AGRI_05437</name>
</gene>
<keyword evidence="1" id="KW-1133">Transmembrane helix</keyword>
<accession>I9P3W4</accession>
<keyword evidence="1" id="KW-0812">Transmembrane</keyword>
<evidence type="ECO:0000256" key="1">
    <source>
        <dbReference type="SAM" id="Phobius"/>
    </source>
</evidence>
<protein>
    <submittedName>
        <fullName evidence="2">Uncharacterized protein</fullName>
    </submittedName>
</protein>
<keyword evidence="1" id="KW-0472">Membrane</keyword>
<dbReference type="AlphaFoldDB" id="I9P3W4"/>
<reference evidence="2 3" key="1">
    <citation type="journal article" date="2012" name="J. Bacteriol.">
        <title>Genome Sequence of Pectin-Degrading Alishewanella agri, Isolated from Landfill Soil.</title>
        <authorList>
            <person name="Kim J."/>
            <person name="Jung J."/>
            <person name="Sung J.S."/>
            <person name="Chun J."/>
            <person name="Park W."/>
        </authorList>
    </citation>
    <scope>NUCLEOTIDE SEQUENCE [LARGE SCALE GENOMIC DNA]</scope>
    <source>
        <strain evidence="2 3">BL06</strain>
    </source>
</reference>
<name>I9P3W4_9ALTE</name>
<proteinExistence type="predicted"/>
<dbReference type="STRING" id="1195246.AGRI_05437"/>
<dbReference type="RefSeq" id="WP_008984006.1">
    <property type="nucleotide sequence ID" value="NZ_AKKU01000011.1"/>
</dbReference>
<dbReference type="EMBL" id="AKKU01000011">
    <property type="protein sequence ID" value="EIW89519.1"/>
    <property type="molecule type" value="Genomic_DNA"/>
</dbReference>
<evidence type="ECO:0000313" key="2">
    <source>
        <dbReference type="EMBL" id="EIW89519.1"/>
    </source>
</evidence>
<dbReference type="Proteomes" id="UP000035062">
    <property type="component" value="Unassembled WGS sequence"/>
</dbReference>
<sequence>MSAVITLSKIVIKLVLALFVVGGLGYLLLLALNWQDEAPSVPALALQQQLLSEPVAGNGYQRYQAQQAALKTQDNTTLQQLFAGCNQAGCPALAAADTTQLEQLLLENTTLLAFYQQLLSSNHWQEPVLASADELPAFQPLLNGQRLHLLQIYLLAQQGHWLQVEQLLAADLKFWRNLLTENRYLLTKMISSAAIERHFNLALQLTNLPKPAETPFNITPWQQPFTESELSLSKALAGEWQLTEQGITAALHDTSDLNFLEKLGLTLVRPLYQPQASSNELALLLSCPQTEAVAELSWYQWFYNPLGKMINRVSMPPCDDYLHRLAQLEQQRQQLQARL</sequence>
<organism evidence="2 3">
    <name type="scientific">Alishewanella agri BL06</name>
    <dbReference type="NCBI Taxonomy" id="1195246"/>
    <lineage>
        <taxon>Bacteria</taxon>
        <taxon>Pseudomonadati</taxon>
        <taxon>Pseudomonadota</taxon>
        <taxon>Gammaproteobacteria</taxon>
        <taxon>Alteromonadales</taxon>
        <taxon>Alteromonadaceae</taxon>
        <taxon>Alishewanella</taxon>
    </lineage>
</organism>